<dbReference type="Proteomes" id="UP000248961">
    <property type="component" value="Unassembled WGS sequence"/>
</dbReference>
<reference evidence="1 2" key="1">
    <citation type="submission" date="2018-02" db="EMBL/GenBank/DDBJ databases">
        <title>The genomes of Aspergillus section Nigri reveals drivers in fungal speciation.</title>
        <authorList>
            <consortium name="DOE Joint Genome Institute"/>
            <person name="Vesth T.C."/>
            <person name="Nybo J."/>
            <person name="Theobald S."/>
            <person name="Brandl J."/>
            <person name="Frisvad J.C."/>
            <person name="Nielsen K.F."/>
            <person name="Lyhne E.K."/>
            <person name="Kogle M.E."/>
            <person name="Kuo A."/>
            <person name="Riley R."/>
            <person name="Clum A."/>
            <person name="Nolan M."/>
            <person name="Lipzen A."/>
            <person name="Salamov A."/>
            <person name="Henrissat B."/>
            <person name="Wiebenga A."/>
            <person name="De vries R.P."/>
            <person name="Grigoriev I.V."/>
            <person name="Mortensen U.H."/>
            <person name="Andersen M.R."/>
            <person name="Baker S.E."/>
        </authorList>
    </citation>
    <scope>NUCLEOTIDE SEQUENCE [LARGE SCALE GENOMIC DNA]</scope>
    <source>
        <strain evidence="1 2">CBS 101889</strain>
    </source>
</reference>
<proteinExistence type="predicted"/>
<evidence type="ECO:0000313" key="1">
    <source>
        <dbReference type="EMBL" id="RAL12467.1"/>
    </source>
</evidence>
<organism evidence="1 2">
    <name type="scientific">Aspergillus homomorphus (strain CBS 101889)</name>
    <dbReference type="NCBI Taxonomy" id="1450537"/>
    <lineage>
        <taxon>Eukaryota</taxon>
        <taxon>Fungi</taxon>
        <taxon>Dikarya</taxon>
        <taxon>Ascomycota</taxon>
        <taxon>Pezizomycotina</taxon>
        <taxon>Eurotiomycetes</taxon>
        <taxon>Eurotiomycetidae</taxon>
        <taxon>Eurotiales</taxon>
        <taxon>Aspergillaceae</taxon>
        <taxon>Aspergillus</taxon>
        <taxon>Aspergillus subgen. Circumdati</taxon>
    </lineage>
</organism>
<dbReference type="AlphaFoldDB" id="A0A395HXD7"/>
<protein>
    <submittedName>
        <fullName evidence="1">Uncharacterized protein</fullName>
    </submittedName>
</protein>
<dbReference type="VEuPathDB" id="FungiDB:BO97DRAFT_424554"/>
<name>A0A395HXD7_ASPHC</name>
<evidence type="ECO:0000313" key="2">
    <source>
        <dbReference type="Proteomes" id="UP000248961"/>
    </source>
</evidence>
<gene>
    <name evidence="1" type="ORF">BO97DRAFT_424554</name>
</gene>
<sequence>MTIDNVHILSTHTATITACPSSIPNYRIRKQAAPFTTTATIVIGTAIYPASAPITAAPDTIAAVGSNNDRLSTVRTPTTRTTTPYASKTLVAGTILGPFVSGLASVTACVPGFPSGLR</sequence>
<dbReference type="RefSeq" id="XP_025551621.1">
    <property type="nucleotide sequence ID" value="XM_025696990.1"/>
</dbReference>
<keyword evidence="2" id="KW-1185">Reference proteome</keyword>
<dbReference type="EMBL" id="KZ824283">
    <property type="protein sequence ID" value="RAL12467.1"/>
    <property type="molecule type" value="Genomic_DNA"/>
</dbReference>
<accession>A0A395HXD7</accession>
<dbReference type="GeneID" id="37201279"/>